<gene>
    <name evidence="2" type="ORF">NEZAVI_LOCUS13929</name>
</gene>
<dbReference type="EMBL" id="OV725082">
    <property type="protein sequence ID" value="CAH1405847.1"/>
    <property type="molecule type" value="Genomic_DNA"/>
</dbReference>
<sequence>MRGSRLRNPDSVDIGSITRTVFAEDSADGTNRYCLLPVSLGHPQSVITVRRQPSRALLVSGFGLTIVTSRQTQDNPAFAPDQQWGRSTLTTGPRQTGGEERIESRPGGDKGLH</sequence>
<evidence type="ECO:0000256" key="1">
    <source>
        <dbReference type="SAM" id="MobiDB-lite"/>
    </source>
</evidence>
<keyword evidence="3" id="KW-1185">Reference proteome</keyword>
<feature type="compositionally biased region" description="Polar residues" evidence="1">
    <location>
        <begin position="84"/>
        <end position="94"/>
    </location>
</feature>
<dbReference type="AlphaFoldDB" id="A0A9P0HQB9"/>
<proteinExistence type="predicted"/>
<dbReference type="Proteomes" id="UP001152798">
    <property type="component" value="Chromosome 6"/>
</dbReference>
<organism evidence="2 3">
    <name type="scientific">Nezara viridula</name>
    <name type="common">Southern green stink bug</name>
    <name type="synonym">Cimex viridulus</name>
    <dbReference type="NCBI Taxonomy" id="85310"/>
    <lineage>
        <taxon>Eukaryota</taxon>
        <taxon>Metazoa</taxon>
        <taxon>Ecdysozoa</taxon>
        <taxon>Arthropoda</taxon>
        <taxon>Hexapoda</taxon>
        <taxon>Insecta</taxon>
        <taxon>Pterygota</taxon>
        <taxon>Neoptera</taxon>
        <taxon>Paraneoptera</taxon>
        <taxon>Hemiptera</taxon>
        <taxon>Heteroptera</taxon>
        <taxon>Panheteroptera</taxon>
        <taxon>Pentatomomorpha</taxon>
        <taxon>Pentatomoidea</taxon>
        <taxon>Pentatomidae</taxon>
        <taxon>Pentatominae</taxon>
        <taxon>Nezara</taxon>
    </lineage>
</organism>
<evidence type="ECO:0000313" key="2">
    <source>
        <dbReference type="EMBL" id="CAH1405847.1"/>
    </source>
</evidence>
<feature type="compositionally biased region" description="Basic and acidic residues" evidence="1">
    <location>
        <begin position="97"/>
        <end position="113"/>
    </location>
</feature>
<reference evidence="2" key="1">
    <citation type="submission" date="2022-01" db="EMBL/GenBank/DDBJ databases">
        <authorList>
            <person name="King R."/>
        </authorList>
    </citation>
    <scope>NUCLEOTIDE SEQUENCE</scope>
</reference>
<name>A0A9P0HQB9_NEZVI</name>
<feature type="region of interest" description="Disordered" evidence="1">
    <location>
        <begin position="71"/>
        <end position="113"/>
    </location>
</feature>
<evidence type="ECO:0000313" key="3">
    <source>
        <dbReference type="Proteomes" id="UP001152798"/>
    </source>
</evidence>
<protein>
    <submittedName>
        <fullName evidence="2">Uncharacterized protein</fullName>
    </submittedName>
</protein>
<accession>A0A9P0HQB9</accession>